<feature type="compositionally biased region" description="Basic residues" evidence="1">
    <location>
        <begin position="69"/>
        <end position="82"/>
    </location>
</feature>
<gene>
    <name evidence="2" type="ORF">NDU88_008929</name>
</gene>
<sequence length="327" mass="33770">MEIAEANGGLDLEEIIKAAREAATTRSKDWILKQIRGAGSSEKETQEVHGDGSATNPAGSEVTPPETKKRQRNTSRGAKKRDKKETGEPAEAATPGPSKKANTSNVAPTWKDPDPAPDARKSALAEGPVVRAQLSLVKEWVVPLTVGAKAARDLRISARTPSKPRPGDAVVPAFKTGGAGGGTADGAWVSARSNTSSDAPLRSSRPPRCRGTDSEAPKTNAGEKGGNEGRSNLDRGLLNRGLPHRSGCRKTGKEDLDFLGGLLSSPPPDCGGRIRPGTNNAPTTGPLLHFRPNASGGAGVEVRPALSTSGAKEEKGECAQGLGGPGP</sequence>
<keyword evidence="3" id="KW-1185">Reference proteome</keyword>
<feature type="compositionally biased region" description="Basic and acidic residues" evidence="1">
    <location>
        <begin position="41"/>
        <end position="50"/>
    </location>
</feature>
<name>A0AAV7RXM3_PLEWA</name>
<proteinExistence type="predicted"/>
<comment type="caution">
    <text evidence="2">The sequence shown here is derived from an EMBL/GenBank/DDBJ whole genome shotgun (WGS) entry which is preliminary data.</text>
</comment>
<evidence type="ECO:0000313" key="2">
    <source>
        <dbReference type="EMBL" id="KAJ1156205.1"/>
    </source>
</evidence>
<feature type="region of interest" description="Disordered" evidence="1">
    <location>
        <begin position="22"/>
        <end position="124"/>
    </location>
</feature>
<reference evidence="2" key="1">
    <citation type="journal article" date="2022" name="bioRxiv">
        <title>Sequencing and chromosome-scale assembly of the giantPleurodeles waltlgenome.</title>
        <authorList>
            <person name="Brown T."/>
            <person name="Elewa A."/>
            <person name="Iarovenko S."/>
            <person name="Subramanian E."/>
            <person name="Araus A.J."/>
            <person name="Petzold A."/>
            <person name="Susuki M."/>
            <person name="Suzuki K.-i.T."/>
            <person name="Hayashi T."/>
            <person name="Toyoda A."/>
            <person name="Oliveira C."/>
            <person name="Osipova E."/>
            <person name="Leigh N.D."/>
            <person name="Simon A."/>
            <person name="Yun M.H."/>
        </authorList>
    </citation>
    <scope>NUCLEOTIDE SEQUENCE</scope>
    <source>
        <strain evidence="2">20211129_DDA</strain>
        <tissue evidence="2">Liver</tissue>
    </source>
</reference>
<evidence type="ECO:0000313" key="3">
    <source>
        <dbReference type="Proteomes" id="UP001066276"/>
    </source>
</evidence>
<dbReference type="Proteomes" id="UP001066276">
    <property type="component" value="Chromosome 5"/>
</dbReference>
<feature type="region of interest" description="Disordered" evidence="1">
    <location>
        <begin position="150"/>
        <end position="327"/>
    </location>
</feature>
<dbReference type="AlphaFoldDB" id="A0AAV7RXM3"/>
<dbReference type="EMBL" id="JANPWB010000009">
    <property type="protein sequence ID" value="KAJ1156205.1"/>
    <property type="molecule type" value="Genomic_DNA"/>
</dbReference>
<protein>
    <submittedName>
        <fullName evidence="2">Uncharacterized protein</fullName>
    </submittedName>
</protein>
<evidence type="ECO:0000256" key="1">
    <source>
        <dbReference type="SAM" id="MobiDB-lite"/>
    </source>
</evidence>
<accession>A0AAV7RXM3</accession>
<organism evidence="2 3">
    <name type="scientific">Pleurodeles waltl</name>
    <name type="common">Iberian ribbed newt</name>
    <dbReference type="NCBI Taxonomy" id="8319"/>
    <lineage>
        <taxon>Eukaryota</taxon>
        <taxon>Metazoa</taxon>
        <taxon>Chordata</taxon>
        <taxon>Craniata</taxon>
        <taxon>Vertebrata</taxon>
        <taxon>Euteleostomi</taxon>
        <taxon>Amphibia</taxon>
        <taxon>Batrachia</taxon>
        <taxon>Caudata</taxon>
        <taxon>Salamandroidea</taxon>
        <taxon>Salamandridae</taxon>
        <taxon>Pleurodelinae</taxon>
        <taxon>Pleurodeles</taxon>
    </lineage>
</organism>
<feature type="compositionally biased region" description="Basic and acidic residues" evidence="1">
    <location>
        <begin position="111"/>
        <end position="123"/>
    </location>
</feature>